<evidence type="ECO:0000313" key="2">
    <source>
        <dbReference type="Proteomes" id="UP000008281"/>
    </source>
</evidence>
<gene>
    <name evidence="1" type="ORF">CRE_18387</name>
</gene>
<dbReference type="InParanoid" id="E3NWA3"/>
<proteinExistence type="predicted"/>
<accession>E3NWA3</accession>
<dbReference type="AlphaFoldDB" id="E3NWA3"/>
<evidence type="ECO:0000313" key="1">
    <source>
        <dbReference type="EMBL" id="EFP01547.1"/>
    </source>
</evidence>
<reference evidence="1" key="1">
    <citation type="submission" date="2007-07" db="EMBL/GenBank/DDBJ databases">
        <title>PCAP assembly of the Caenorhabditis remanei genome.</title>
        <authorList>
            <consortium name="The Caenorhabditis remanei Sequencing Consortium"/>
            <person name="Wilson R.K."/>
        </authorList>
    </citation>
    <scope>NUCLEOTIDE SEQUENCE [LARGE SCALE GENOMIC DNA]</scope>
    <source>
        <strain evidence="1">PB4641</strain>
    </source>
</reference>
<keyword evidence="2" id="KW-1185">Reference proteome</keyword>
<dbReference type="EMBL" id="DS271431">
    <property type="protein sequence ID" value="EFP01547.1"/>
    <property type="molecule type" value="Genomic_DNA"/>
</dbReference>
<dbReference type="Proteomes" id="UP000008281">
    <property type="component" value="Unassembled WGS sequence"/>
</dbReference>
<protein>
    <submittedName>
        <fullName evidence="1">Uncharacterized protein</fullName>
    </submittedName>
</protein>
<organism evidence="2">
    <name type="scientific">Caenorhabditis remanei</name>
    <name type="common">Caenorhabditis vulgaris</name>
    <dbReference type="NCBI Taxonomy" id="31234"/>
    <lineage>
        <taxon>Eukaryota</taxon>
        <taxon>Metazoa</taxon>
        <taxon>Ecdysozoa</taxon>
        <taxon>Nematoda</taxon>
        <taxon>Chromadorea</taxon>
        <taxon>Rhabditida</taxon>
        <taxon>Rhabditina</taxon>
        <taxon>Rhabditomorpha</taxon>
        <taxon>Rhabditoidea</taxon>
        <taxon>Rhabditidae</taxon>
        <taxon>Peloderinae</taxon>
        <taxon>Caenorhabditis</taxon>
    </lineage>
</organism>
<name>E3NWA3_CAERE</name>
<dbReference type="HOGENOM" id="CLU_1628586_0_0_1"/>
<sequence>MVFDDASWDTLINDSIDKFVQGFEKEFRENAEYRKEVLRYERWRVAKKREQIKRNVSEQKQEWDEKQAYAILQRKRELKKLKKRRKDQKRKKVMKIRRRTWIAFRIFVMIFRSDIVTLDTLGIEFKNYKHANPSPISLEKTFVPRNKKKKKLHLCYEYRKLEYG</sequence>